<dbReference type="EMBL" id="UINC01002230">
    <property type="protein sequence ID" value="SUZ94393.1"/>
    <property type="molecule type" value="Genomic_DNA"/>
</dbReference>
<protein>
    <recommendedName>
        <fullName evidence="4">Nitroreductase domain-containing protein</fullName>
    </recommendedName>
</protein>
<dbReference type="InterPro" id="IPR029479">
    <property type="entry name" value="Nitroreductase"/>
</dbReference>
<dbReference type="Gene3D" id="3.40.109.10">
    <property type="entry name" value="NADH Oxidase"/>
    <property type="match status" value="1"/>
</dbReference>
<evidence type="ECO:0000259" key="4">
    <source>
        <dbReference type="Pfam" id="PF00881"/>
    </source>
</evidence>
<evidence type="ECO:0000256" key="3">
    <source>
        <dbReference type="ARBA" id="ARBA00023002"/>
    </source>
</evidence>
<accession>A0A381RZQ6</accession>
<gene>
    <name evidence="5" type="ORF">METZ01_LOCUS47247</name>
</gene>
<dbReference type="AlphaFoldDB" id="A0A381RZQ6"/>
<dbReference type="CDD" id="cd02144">
    <property type="entry name" value="iodotyrosine_dehalogenase"/>
    <property type="match status" value="1"/>
</dbReference>
<proteinExistence type="predicted"/>
<evidence type="ECO:0000256" key="1">
    <source>
        <dbReference type="ARBA" id="ARBA00022630"/>
    </source>
</evidence>
<dbReference type="SUPFAM" id="SSF55469">
    <property type="entry name" value="FMN-dependent nitroreductase-like"/>
    <property type="match status" value="1"/>
</dbReference>
<name>A0A381RZQ6_9ZZZZ</name>
<feature type="domain" description="Nitroreductase" evidence="4">
    <location>
        <begin position="34"/>
        <end position="203"/>
    </location>
</feature>
<keyword evidence="2" id="KW-0288">FMN</keyword>
<keyword evidence="1" id="KW-0285">Flavoprotein</keyword>
<dbReference type="GO" id="GO:0016491">
    <property type="term" value="F:oxidoreductase activity"/>
    <property type="evidence" value="ECO:0007669"/>
    <property type="project" value="UniProtKB-KW"/>
</dbReference>
<dbReference type="PANTHER" id="PTHR23026:SF90">
    <property type="entry name" value="IODOTYROSINE DEIODINASE 1"/>
    <property type="match status" value="1"/>
</dbReference>
<keyword evidence="3" id="KW-0560">Oxidoreductase</keyword>
<evidence type="ECO:0000313" key="5">
    <source>
        <dbReference type="EMBL" id="SUZ94393.1"/>
    </source>
</evidence>
<sequence length="226" mass="25192">MEDKVNARLVPLPNAKHFSNEEMKSRSEEFYMTIKQRRTVRDFSSEEVSRSIIDNCILAAGTAPSGANMQPWHFAVSGRGEARKIIREKAEKEERDFYETKASPEWLKALEPLGTDANKPFLETAPFLIAIFVKSYGMLPDGSRVKHYYATESVGIATGILITALHNAGLSTLTHTPSPMGFLNKIFKRPKNERPFLLLVAGYAEKGAQVPDIQKMSLGEISSDIS</sequence>
<organism evidence="5">
    <name type="scientific">marine metagenome</name>
    <dbReference type="NCBI Taxonomy" id="408172"/>
    <lineage>
        <taxon>unclassified sequences</taxon>
        <taxon>metagenomes</taxon>
        <taxon>ecological metagenomes</taxon>
    </lineage>
</organism>
<dbReference type="Pfam" id="PF00881">
    <property type="entry name" value="Nitroreductase"/>
    <property type="match status" value="1"/>
</dbReference>
<dbReference type="PANTHER" id="PTHR23026">
    <property type="entry name" value="NADPH NITROREDUCTASE"/>
    <property type="match status" value="1"/>
</dbReference>
<reference evidence="5" key="1">
    <citation type="submission" date="2018-05" db="EMBL/GenBank/DDBJ databases">
        <authorList>
            <person name="Lanie J.A."/>
            <person name="Ng W.-L."/>
            <person name="Kazmierczak K.M."/>
            <person name="Andrzejewski T.M."/>
            <person name="Davidsen T.M."/>
            <person name="Wayne K.J."/>
            <person name="Tettelin H."/>
            <person name="Glass J.I."/>
            <person name="Rusch D."/>
            <person name="Podicherti R."/>
            <person name="Tsui H.-C.T."/>
            <person name="Winkler M.E."/>
        </authorList>
    </citation>
    <scope>NUCLEOTIDE SEQUENCE</scope>
</reference>
<dbReference type="InterPro" id="IPR000415">
    <property type="entry name" value="Nitroreductase-like"/>
</dbReference>
<dbReference type="InterPro" id="IPR050627">
    <property type="entry name" value="Nitroreductase/BluB"/>
</dbReference>
<evidence type="ECO:0000256" key="2">
    <source>
        <dbReference type="ARBA" id="ARBA00022643"/>
    </source>
</evidence>